<dbReference type="PRINTS" id="PR00773">
    <property type="entry name" value="GRPEPROTEIN"/>
</dbReference>
<proteinExistence type="inferred from homology"/>
<protein>
    <recommendedName>
        <fullName evidence="3">GrpE protein homolog</fullName>
    </recommendedName>
</protein>
<dbReference type="HAMAP" id="MF_01151">
    <property type="entry name" value="GrpE"/>
    <property type="match status" value="1"/>
</dbReference>
<evidence type="ECO:0000256" key="4">
    <source>
        <dbReference type="RuleBase" id="RU004478"/>
    </source>
</evidence>
<name>A0ABP1G905_9CHLO</name>
<evidence type="ECO:0000313" key="6">
    <source>
        <dbReference type="EMBL" id="CAL5228704.1"/>
    </source>
</evidence>
<dbReference type="CDD" id="cd00446">
    <property type="entry name" value="GrpE"/>
    <property type="match status" value="1"/>
</dbReference>
<dbReference type="NCBIfam" id="NF010741">
    <property type="entry name" value="PRK14143.1"/>
    <property type="match status" value="1"/>
</dbReference>
<dbReference type="InterPro" id="IPR000740">
    <property type="entry name" value="GrpE"/>
</dbReference>
<feature type="region of interest" description="Disordered" evidence="5">
    <location>
        <begin position="1"/>
        <end position="99"/>
    </location>
</feature>
<dbReference type="SUPFAM" id="SSF58014">
    <property type="entry name" value="Coiled-coil domain of nucleotide exchange factor GrpE"/>
    <property type="match status" value="1"/>
</dbReference>
<keyword evidence="3" id="KW-0496">Mitochondrion</keyword>
<comment type="similarity">
    <text evidence="1 4">Belongs to the GrpE family.</text>
</comment>
<reference evidence="6 7" key="1">
    <citation type="submission" date="2024-06" db="EMBL/GenBank/DDBJ databases">
        <authorList>
            <person name="Kraege A."/>
            <person name="Thomma B."/>
        </authorList>
    </citation>
    <scope>NUCLEOTIDE SEQUENCE [LARGE SCALE GENOMIC DNA]</scope>
</reference>
<dbReference type="Gene3D" id="2.30.22.10">
    <property type="entry name" value="Head domain of nucleotide exchange factor GrpE"/>
    <property type="match status" value="1"/>
</dbReference>
<comment type="function">
    <text evidence="3">Essential component of the PAM complex, a complex required for the translocation of transit peptide-containing proteins from the inner membrane into the mitochondrial matrix in an ATP-dependent manner.</text>
</comment>
<feature type="region of interest" description="Disordered" evidence="5">
    <location>
        <begin position="253"/>
        <end position="286"/>
    </location>
</feature>
<keyword evidence="7" id="KW-1185">Reference proteome</keyword>
<dbReference type="SUPFAM" id="SSF51064">
    <property type="entry name" value="Head domain of nucleotide exchange factor GrpE"/>
    <property type="match status" value="1"/>
</dbReference>
<dbReference type="PANTHER" id="PTHR21237:SF40">
    <property type="entry name" value="CELL CYCLE AND APOPTOSIS REGULATOR PROTEIN 2"/>
    <property type="match status" value="1"/>
</dbReference>
<dbReference type="Gene3D" id="3.90.20.20">
    <property type="match status" value="1"/>
</dbReference>
<dbReference type="EMBL" id="CAXHTA020000019">
    <property type="protein sequence ID" value="CAL5228704.1"/>
    <property type="molecule type" value="Genomic_DNA"/>
</dbReference>
<evidence type="ECO:0000256" key="3">
    <source>
        <dbReference type="RuleBase" id="RU000640"/>
    </source>
</evidence>
<sequence length="286" mass="30858">MPGPTAVRRAGSMKAAAKNNAAPEPMEKEIPVQGPDDERPAAPAEDAANMPTAGEDEADGASTSEIMDMIEELVEEAGTSDQSSAEEAEEQGETLKAEVASLSAQLRQSEEALKASQERYLRLTADFDNFRKRSTAEKAQLTDKTKADTIRQLLAVVDSFEMAKGQLKPESEGEKKIDGSYQGVYKQMVEAFRSLGVEAVPGPGNIFDPEVHEAIMREENDDLPDGTVLQEFRRGFRLGNQLLRAAMVQVSFTDKPSPPAANGSNAGEAPTEETLNEPAAQESETQ</sequence>
<comment type="caution">
    <text evidence="6">The sequence shown here is derived from an EMBL/GenBank/DDBJ whole genome shotgun (WGS) entry which is preliminary data.</text>
</comment>
<dbReference type="InterPro" id="IPR009012">
    <property type="entry name" value="GrpE_head"/>
</dbReference>
<evidence type="ECO:0000256" key="1">
    <source>
        <dbReference type="ARBA" id="ARBA00009054"/>
    </source>
</evidence>
<evidence type="ECO:0000256" key="2">
    <source>
        <dbReference type="ARBA" id="ARBA00023186"/>
    </source>
</evidence>
<evidence type="ECO:0000313" key="7">
    <source>
        <dbReference type="Proteomes" id="UP001497392"/>
    </source>
</evidence>
<feature type="compositionally biased region" description="Basic and acidic residues" evidence="5">
    <location>
        <begin position="25"/>
        <end position="40"/>
    </location>
</feature>
<gene>
    <name evidence="6" type="primary">g11885</name>
    <name evidence="6" type="ORF">VP750_LOCUS10610</name>
</gene>
<evidence type="ECO:0000256" key="5">
    <source>
        <dbReference type="SAM" id="MobiDB-lite"/>
    </source>
</evidence>
<feature type="compositionally biased region" description="Low complexity" evidence="5">
    <location>
        <begin position="13"/>
        <end position="24"/>
    </location>
</feature>
<dbReference type="InterPro" id="IPR013805">
    <property type="entry name" value="GrpE_CC"/>
</dbReference>
<organism evidence="6 7">
    <name type="scientific">Coccomyxa viridis</name>
    <dbReference type="NCBI Taxonomy" id="1274662"/>
    <lineage>
        <taxon>Eukaryota</taxon>
        <taxon>Viridiplantae</taxon>
        <taxon>Chlorophyta</taxon>
        <taxon>core chlorophytes</taxon>
        <taxon>Trebouxiophyceae</taxon>
        <taxon>Trebouxiophyceae incertae sedis</taxon>
        <taxon>Coccomyxaceae</taxon>
        <taxon>Coccomyxa</taxon>
    </lineage>
</organism>
<dbReference type="PROSITE" id="PS01071">
    <property type="entry name" value="GRPE"/>
    <property type="match status" value="1"/>
</dbReference>
<dbReference type="Proteomes" id="UP001497392">
    <property type="component" value="Unassembled WGS sequence"/>
</dbReference>
<comment type="subcellular location">
    <subcellularLocation>
        <location evidence="3">Mitochondrion matrix</location>
    </subcellularLocation>
</comment>
<dbReference type="Pfam" id="PF01025">
    <property type="entry name" value="GrpE"/>
    <property type="match status" value="1"/>
</dbReference>
<dbReference type="PANTHER" id="PTHR21237">
    <property type="entry name" value="GRPE PROTEIN"/>
    <property type="match status" value="1"/>
</dbReference>
<accession>A0ABP1G905</accession>
<keyword evidence="2 3" id="KW-0143">Chaperone</keyword>